<dbReference type="AlphaFoldDB" id="A0A8W8MXG4"/>
<protein>
    <submittedName>
        <fullName evidence="3">Uncharacterized protein</fullName>
    </submittedName>
</protein>
<evidence type="ECO:0000313" key="3">
    <source>
        <dbReference type="EnsemblMetazoa" id="G35471.1:cds"/>
    </source>
</evidence>
<dbReference type="EnsemblMetazoa" id="G35471.1">
    <property type="protein sequence ID" value="G35471.1:cds"/>
    <property type="gene ID" value="G35471"/>
</dbReference>
<reference evidence="3" key="1">
    <citation type="submission" date="2022-08" db="UniProtKB">
        <authorList>
            <consortium name="EnsemblMetazoa"/>
        </authorList>
    </citation>
    <scope>IDENTIFICATION</scope>
    <source>
        <strain evidence="3">05x7-T-G4-1.051#20</strain>
    </source>
</reference>
<name>A0A8W8MXG4_MAGGI</name>
<evidence type="ECO:0000256" key="2">
    <source>
        <dbReference type="SAM" id="SignalP"/>
    </source>
</evidence>
<feature type="signal peptide" evidence="2">
    <location>
        <begin position="1"/>
        <end position="24"/>
    </location>
</feature>
<feature type="region of interest" description="Disordered" evidence="1">
    <location>
        <begin position="28"/>
        <end position="74"/>
    </location>
</feature>
<keyword evidence="4" id="KW-1185">Reference proteome</keyword>
<feature type="chain" id="PRO_5042431979" evidence="2">
    <location>
        <begin position="25"/>
        <end position="74"/>
    </location>
</feature>
<dbReference type="EnsemblMetazoa" id="G35471.2">
    <property type="protein sequence ID" value="G35471.2:cds"/>
    <property type="gene ID" value="G35471"/>
</dbReference>
<proteinExistence type="predicted"/>
<organism evidence="3 4">
    <name type="scientific">Magallana gigas</name>
    <name type="common">Pacific oyster</name>
    <name type="synonym">Crassostrea gigas</name>
    <dbReference type="NCBI Taxonomy" id="29159"/>
    <lineage>
        <taxon>Eukaryota</taxon>
        <taxon>Metazoa</taxon>
        <taxon>Spiralia</taxon>
        <taxon>Lophotrochozoa</taxon>
        <taxon>Mollusca</taxon>
        <taxon>Bivalvia</taxon>
        <taxon>Autobranchia</taxon>
        <taxon>Pteriomorphia</taxon>
        <taxon>Ostreida</taxon>
        <taxon>Ostreoidea</taxon>
        <taxon>Ostreidae</taxon>
        <taxon>Magallana</taxon>
    </lineage>
</organism>
<keyword evidence="2" id="KW-0732">Signal</keyword>
<sequence>MNRQTFFVLLLVAGILLTISEVEGKLGHFSNVQRPLRRKRENNGFPENRQSGLRLGPNKDSGRDRPRDGSSGSG</sequence>
<dbReference type="EnsemblMetazoa" id="G35471.4">
    <property type="protein sequence ID" value="G35471.4:cds"/>
    <property type="gene ID" value="G35471"/>
</dbReference>
<dbReference type="Proteomes" id="UP000005408">
    <property type="component" value="Unassembled WGS sequence"/>
</dbReference>
<accession>A0A8W8MXG4</accession>
<evidence type="ECO:0000256" key="1">
    <source>
        <dbReference type="SAM" id="MobiDB-lite"/>
    </source>
</evidence>
<evidence type="ECO:0000313" key="4">
    <source>
        <dbReference type="Proteomes" id="UP000005408"/>
    </source>
</evidence>